<dbReference type="AlphaFoldDB" id="A0A1C6T449"/>
<evidence type="ECO:0000313" key="2">
    <source>
        <dbReference type="EMBL" id="SCL36558.1"/>
    </source>
</evidence>
<protein>
    <recommendedName>
        <fullName evidence="1">Shedu protein SduA C-terminal domain-containing protein</fullName>
    </recommendedName>
</protein>
<accession>A0A1C6T449</accession>
<sequence>MTLEPVPLDTTSHPPGTRVRRWLDLAWKIPPFVITDDLGTSTPEGHLAPVDGIGRALLVDDESAVYKVIQGSKEVVFSIGEDGTYCFTPIGWVLDPQDNRQTLRPLVEVGYDSYEMAKWLSVMTALLDVPLIANSRAEVAVLDKLFDDAMTDGVEFTDSHGEKVRHRPTENIRSLAAGMRQVPQPAEVSNLFKQLEIARNANARAKAVIGRLDDAIDEMTDLLAASSRNENALQECLTRNPAFFGPSYSRVIPKHRLGAEYVTDYALELSDGSVDVVEIEASTHALYTNAGNPTSALVHAEQQVLDWLAWLDQNSPYARVNLPGVRRANGLVIIGTRSSLSQSDVERLRWRNMLFGGRIAVLTYDDLVVRCQALRNLLREEMNSDAV</sequence>
<dbReference type="RefSeq" id="WP_141715206.1">
    <property type="nucleotide sequence ID" value="NZ_FMHV01000002.1"/>
</dbReference>
<proteinExistence type="predicted"/>
<organism evidence="2 3">
    <name type="scientific">Micromonospora rhizosphaerae</name>
    <dbReference type="NCBI Taxonomy" id="568872"/>
    <lineage>
        <taxon>Bacteria</taxon>
        <taxon>Bacillati</taxon>
        <taxon>Actinomycetota</taxon>
        <taxon>Actinomycetes</taxon>
        <taxon>Micromonosporales</taxon>
        <taxon>Micromonosporaceae</taxon>
        <taxon>Micromonospora</taxon>
    </lineage>
</organism>
<evidence type="ECO:0000313" key="3">
    <source>
        <dbReference type="Proteomes" id="UP000199413"/>
    </source>
</evidence>
<dbReference type="Proteomes" id="UP000199413">
    <property type="component" value="Unassembled WGS sequence"/>
</dbReference>
<gene>
    <name evidence="2" type="ORF">GA0070624_5586</name>
</gene>
<dbReference type="OrthoDB" id="9092962at2"/>
<evidence type="ECO:0000259" key="1">
    <source>
        <dbReference type="Pfam" id="PF14082"/>
    </source>
</evidence>
<dbReference type="EMBL" id="FMHV01000002">
    <property type="protein sequence ID" value="SCL36558.1"/>
    <property type="molecule type" value="Genomic_DNA"/>
</dbReference>
<reference evidence="3" key="1">
    <citation type="submission" date="2016-06" db="EMBL/GenBank/DDBJ databases">
        <authorList>
            <person name="Varghese N."/>
            <person name="Submissions Spin"/>
        </authorList>
    </citation>
    <scope>NUCLEOTIDE SEQUENCE [LARGE SCALE GENOMIC DNA]</scope>
    <source>
        <strain evidence="3">DSM 45431</strain>
    </source>
</reference>
<name>A0A1C6T449_9ACTN</name>
<dbReference type="InterPro" id="IPR025359">
    <property type="entry name" value="SduA_C"/>
</dbReference>
<feature type="domain" description="Shedu protein SduA C-terminal" evidence="1">
    <location>
        <begin position="229"/>
        <end position="368"/>
    </location>
</feature>
<dbReference type="Pfam" id="PF14082">
    <property type="entry name" value="SduA_C"/>
    <property type="match status" value="1"/>
</dbReference>
<keyword evidence="3" id="KW-1185">Reference proteome</keyword>